<accession>A0A811RLV5</accession>
<dbReference type="AlphaFoldDB" id="A0A811RLV5"/>
<evidence type="ECO:0000256" key="2">
    <source>
        <dbReference type="ARBA" id="ARBA00009358"/>
    </source>
</evidence>
<proteinExistence type="inferred from homology"/>
<dbReference type="GO" id="GO:0030127">
    <property type="term" value="C:COPII vesicle coat"/>
    <property type="evidence" value="ECO:0007669"/>
    <property type="project" value="TreeGrafter"/>
</dbReference>
<keyword evidence="4" id="KW-0853">WD repeat</keyword>
<dbReference type="SMART" id="SM00320">
    <property type="entry name" value="WD40"/>
    <property type="match status" value="3"/>
</dbReference>
<evidence type="ECO:0000256" key="4">
    <source>
        <dbReference type="ARBA" id="ARBA00022574"/>
    </source>
</evidence>
<dbReference type="GO" id="GO:0005198">
    <property type="term" value="F:structural molecule activity"/>
    <property type="evidence" value="ECO:0007669"/>
    <property type="project" value="TreeGrafter"/>
</dbReference>
<evidence type="ECO:0000313" key="10">
    <source>
        <dbReference type="Proteomes" id="UP000604825"/>
    </source>
</evidence>
<evidence type="ECO:0000313" key="9">
    <source>
        <dbReference type="EMBL" id="CAD6270999.1"/>
    </source>
</evidence>
<keyword evidence="8" id="KW-0653">Protein transport</keyword>
<keyword evidence="3" id="KW-0813">Transport</keyword>
<comment type="caution">
    <text evidence="9">The sequence shown here is derived from an EMBL/GenBank/DDBJ whole genome shotgun (WGS) entry which is preliminary data.</text>
</comment>
<evidence type="ECO:0000256" key="7">
    <source>
        <dbReference type="ARBA" id="ARBA00022892"/>
    </source>
</evidence>
<dbReference type="GO" id="GO:0007029">
    <property type="term" value="P:endoplasmic reticulum organization"/>
    <property type="evidence" value="ECO:0007669"/>
    <property type="project" value="TreeGrafter"/>
</dbReference>
<keyword evidence="10" id="KW-1185">Reference proteome</keyword>
<evidence type="ECO:0000256" key="6">
    <source>
        <dbReference type="ARBA" id="ARBA00022824"/>
    </source>
</evidence>
<dbReference type="PANTHER" id="PTHR13923">
    <property type="entry name" value="SEC31-RELATED PROTEIN"/>
    <property type="match status" value="1"/>
</dbReference>
<sequence>MALSPRHQLLAAGTAARPHAGWDGGNSRIDILDLWKMDDEPELGHQLEVVTTIPAPSNRAFHRLAWEEAASERQSEFDDLLKDDFIEHSLKGFNLKSKVNRDDVEDWVVLDKPNRTDNSGLVLKLNDISGKVFAISFNNQHKNVLACGGDSEKLKLYQLDHPIKSYELADVGSSSRTTFVDWHPQYPVAIASTCDDATAIGDDATVKIWDLRNTYHPLSDFGPKKGVVSLSWWRNPNLIITTAVDGGVDCWKLNVIEGSEPSRTVYLLSERRSLPLGEKEETAWFDDSVIVASSALNIGLYKLKSSW</sequence>
<dbReference type="InterPro" id="IPR040251">
    <property type="entry name" value="SEC31-like"/>
</dbReference>
<dbReference type="GO" id="GO:0070971">
    <property type="term" value="C:endoplasmic reticulum exit site"/>
    <property type="evidence" value="ECO:0007669"/>
    <property type="project" value="TreeGrafter"/>
</dbReference>
<reference evidence="9" key="1">
    <citation type="submission" date="2020-10" db="EMBL/GenBank/DDBJ databases">
        <authorList>
            <person name="Han B."/>
            <person name="Lu T."/>
            <person name="Zhao Q."/>
            <person name="Huang X."/>
            <person name="Zhao Y."/>
        </authorList>
    </citation>
    <scope>NUCLEOTIDE SEQUENCE</scope>
</reference>
<name>A0A811RLV5_9POAL</name>
<comment type="similarity">
    <text evidence="2">Belongs to the WD repeat SEC31 family.</text>
</comment>
<evidence type="ECO:0000256" key="3">
    <source>
        <dbReference type="ARBA" id="ARBA00022448"/>
    </source>
</evidence>
<protein>
    <submittedName>
        <fullName evidence="9">Uncharacterized protein</fullName>
    </submittedName>
</protein>
<dbReference type="Proteomes" id="UP000604825">
    <property type="component" value="Unassembled WGS sequence"/>
</dbReference>
<dbReference type="GO" id="GO:0090110">
    <property type="term" value="P:COPII-coated vesicle cargo loading"/>
    <property type="evidence" value="ECO:0007669"/>
    <property type="project" value="TreeGrafter"/>
</dbReference>
<dbReference type="InterPro" id="IPR001680">
    <property type="entry name" value="WD40_rpt"/>
</dbReference>
<dbReference type="PANTHER" id="PTHR13923:SF11">
    <property type="entry name" value="SECRETORY 31, ISOFORM D"/>
    <property type="match status" value="1"/>
</dbReference>
<dbReference type="InterPro" id="IPR036322">
    <property type="entry name" value="WD40_repeat_dom_sf"/>
</dbReference>
<comment type="subcellular location">
    <subcellularLocation>
        <location evidence="1">Endoplasmic reticulum</location>
    </subcellularLocation>
</comment>
<dbReference type="Gene3D" id="2.130.10.10">
    <property type="entry name" value="YVTN repeat-like/Quinoprotein amine dehydrogenase"/>
    <property type="match status" value="2"/>
</dbReference>
<organism evidence="9 10">
    <name type="scientific">Miscanthus lutarioriparius</name>
    <dbReference type="NCBI Taxonomy" id="422564"/>
    <lineage>
        <taxon>Eukaryota</taxon>
        <taxon>Viridiplantae</taxon>
        <taxon>Streptophyta</taxon>
        <taxon>Embryophyta</taxon>
        <taxon>Tracheophyta</taxon>
        <taxon>Spermatophyta</taxon>
        <taxon>Magnoliopsida</taxon>
        <taxon>Liliopsida</taxon>
        <taxon>Poales</taxon>
        <taxon>Poaceae</taxon>
        <taxon>PACMAD clade</taxon>
        <taxon>Panicoideae</taxon>
        <taxon>Andropogonodae</taxon>
        <taxon>Andropogoneae</taxon>
        <taxon>Saccharinae</taxon>
        <taxon>Miscanthus</taxon>
    </lineage>
</organism>
<gene>
    <name evidence="9" type="ORF">NCGR_LOCUS54286</name>
</gene>
<keyword evidence="7" id="KW-0931">ER-Golgi transport</keyword>
<dbReference type="InterPro" id="IPR015943">
    <property type="entry name" value="WD40/YVTN_repeat-like_dom_sf"/>
</dbReference>
<dbReference type="GO" id="GO:0015031">
    <property type="term" value="P:protein transport"/>
    <property type="evidence" value="ECO:0007669"/>
    <property type="project" value="UniProtKB-KW"/>
</dbReference>
<keyword evidence="5" id="KW-0677">Repeat</keyword>
<evidence type="ECO:0000256" key="1">
    <source>
        <dbReference type="ARBA" id="ARBA00004240"/>
    </source>
</evidence>
<dbReference type="SUPFAM" id="SSF50978">
    <property type="entry name" value="WD40 repeat-like"/>
    <property type="match status" value="1"/>
</dbReference>
<dbReference type="EMBL" id="CAJGYO010000016">
    <property type="protein sequence ID" value="CAD6270999.1"/>
    <property type="molecule type" value="Genomic_DNA"/>
</dbReference>
<evidence type="ECO:0000256" key="8">
    <source>
        <dbReference type="ARBA" id="ARBA00022927"/>
    </source>
</evidence>
<keyword evidence="6" id="KW-0256">Endoplasmic reticulum</keyword>
<dbReference type="OrthoDB" id="542917at2759"/>
<evidence type="ECO:0000256" key="5">
    <source>
        <dbReference type="ARBA" id="ARBA00022737"/>
    </source>
</evidence>